<dbReference type="AlphaFoldDB" id="A0A4Q9P7R4"/>
<sequence>MSSVVNKIKQKTTGKGNTNSDSAPTQDSQPTYSIQPHPAKTNDPRDLEPPQPGGGLNSNPEYGAFHARDPYIPPAHIANNLPPPQSREQLRARQAELNKD</sequence>
<proteinExistence type="predicted"/>
<dbReference type="Proteomes" id="UP000292082">
    <property type="component" value="Unassembled WGS sequence"/>
</dbReference>
<reference evidence="2 3" key="1">
    <citation type="submission" date="2019-01" db="EMBL/GenBank/DDBJ databases">
        <title>Draft genome sequences of three monokaryotic isolates of the white-rot basidiomycete fungus Dichomitus squalens.</title>
        <authorList>
            <consortium name="DOE Joint Genome Institute"/>
            <person name="Lopez S.C."/>
            <person name="Andreopoulos B."/>
            <person name="Pangilinan J."/>
            <person name="Lipzen A."/>
            <person name="Riley R."/>
            <person name="Ahrendt S."/>
            <person name="Ng V."/>
            <person name="Barry K."/>
            <person name="Daum C."/>
            <person name="Grigoriev I.V."/>
            <person name="Hilden K.S."/>
            <person name="Makela M.R."/>
            <person name="de Vries R.P."/>
        </authorList>
    </citation>
    <scope>NUCLEOTIDE SEQUENCE [LARGE SCALE GENOMIC DNA]</scope>
    <source>
        <strain evidence="2 3">CBS 464.89</strain>
    </source>
</reference>
<feature type="region of interest" description="Disordered" evidence="1">
    <location>
        <begin position="1"/>
        <end position="100"/>
    </location>
</feature>
<evidence type="ECO:0000313" key="2">
    <source>
        <dbReference type="EMBL" id="TBU59282.1"/>
    </source>
</evidence>
<feature type="compositionally biased region" description="Basic and acidic residues" evidence="1">
    <location>
        <begin position="88"/>
        <end position="100"/>
    </location>
</feature>
<accession>A0A4Q9P7R4</accession>
<keyword evidence="3" id="KW-1185">Reference proteome</keyword>
<name>A0A4Q9P7R4_9APHY</name>
<protein>
    <submittedName>
        <fullName evidence="2">Uncharacterized protein</fullName>
    </submittedName>
</protein>
<dbReference type="EMBL" id="ML145115">
    <property type="protein sequence ID" value="TBU59282.1"/>
    <property type="molecule type" value="Genomic_DNA"/>
</dbReference>
<gene>
    <name evidence="2" type="ORF">BD310DRAFT_905992</name>
</gene>
<organism evidence="2 3">
    <name type="scientific">Dichomitus squalens</name>
    <dbReference type="NCBI Taxonomy" id="114155"/>
    <lineage>
        <taxon>Eukaryota</taxon>
        <taxon>Fungi</taxon>
        <taxon>Dikarya</taxon>
        <taxon>Basidiomycota</taxon>
        <taxon>Agaricomycotina</taxon>
        <taxon>Agaricomycetes</taxon>
        <taxon>Polyporales</taxon>
        <taxon>Polyporaceae</taxon>
        <taxon>Dichomitus</taxon>
    </lineage>
</organism>
<evidence type="ECO:0000256" key="1">
    <source>
        <dbReference type="SAM" id="MobiDB-lite"/>
    </source>
</evidence>
<evidence type="ECO:0000313" key="3">
    <source>
        <dbReference type="Proteomes" id="UP000292082"/>
    </source>
</evidence>
<feature type="compositionally biased region" description="Polar residues" evidence="1">
    <location>
        <begin position="1"/>
        <end position="34"/>
    </location>
</feature>